<evidence type="ECO:0000313" key="1">
    <source>
        <dbReference type="EMBL" id="SFE51498.1"/>
    </source>
</evidence>
<dbReference type="AlphaFoldDB" id="A0A1I2B6F9"/>
<proteinExistence type="predicted"/>
<dbReference type="STRING" id="1123323.SAMN05216245_10822"/>
<evidence type="ECO:0000313" key="2">
    <source>
        <dbReference type="Proteomes" id="UP000198896"/>
    </source>
</evidence>
<dbReference type="OrthoDB" id="2053359at2"/>
<keyword evidence="2" id="KW-1185">Reference proteome</keyword>
<dbReference type="EMBL" id="FONL01000008">
    <property type="protein sequence ID" value="SFE51498.1"/>
    <property type="molecule type" value="Genomic_DNA"/>
</dbReference>
<dbReference type="Proteomes" id="UP000198896">
    <property type="component" value="Unassembled WGS sequence"/>
</dbReference>
<gene>
    <name evidence="1" type="ORF">SAMN05216245_10822</name>
</gene>
<accession>A0A1I2B6F9</accession>
<name>A0A1I2B6F9_9FIRM</name>
<sequence length="146" mass="16417">MITLSGLKKFFDAIDSGHTWKCVVAGSEIDDVKKDRESSVIIEGYDFSEKAVYFEGRYLPFSQIKSIRSQPSAIRIRGGGCGIGLPVFKIRLDYGVKNPVVLVVENKDNVDEIINRICMGNRDTTLEYYVDPHTGLRPEKISPPLY</sequence>
<dbReference type="RefSeq" id="WP_093913499.1">
    <property type="nucleotide sequence ID" value="NZ_FONL01000008.1"/>
</dbReference>
<organism evidence="1 2">
    <name type="scientific">Succiniclasticum ruminis DSM 9236</name>
    <dbReference type="NCBI Taxonomy" id="1123323"/>
    <lineage>
        <taxon>Bacteria</taxon>
        <taxon>Bacillati</taxon>
        <taxon>Bacillota</taxon>
        <taxon>Negativicutes</taxon>
        <taxon>Acidaminococcales</taxon>
        <taxon>Acidaminococcaceae</taxon>
        <taxon>Succiniclasticum</taxon>
    </lineage>
</organism>
<reference evidence="1 2" key="1">
    <citation type="submission" date="2016-10" db="EMBL/GenBank/DDBJ databases">
        <authorList>
            <person name="de Groot N.N."/>
        </authorList>
    </citation>
    <scope>NUCLEOTIDE SEQUENCE [LARGE SCALE GENOMIC DNA]</scope>
    <source>
        <strain evidence="1 2">DSM 9236</strain>
    </source>
</reference>
<protein>
    <submittedName>
        <fullName evidence="1">Uncharacterized protein</fullName>
    </submittedName>
</protein>